<feature type="compositionally biased region" description="Polar residues" evidence="9">
    <location>
        <begin position="427"/>
        <end position="441"/>
    </location>
</feature>
<dbReference type="Pfam" id="PF00172">
    <property type="entry name" value="Zn_clus"/>
    <property type="match status" value="1"/>
</dbReference>
<feature type="compositionally biased region" description="Polar residues" evidence="9">
    <location>
        <begin position="376"/>
        <end position="406"/>
    </location>
</feature>
<dbReference type="SMART" id="SM00906">
    <property type="entry name" value="Fungal_trans"/>
    <property type="match status" value="1"/>
</dbReference>
<dbReference type="Proteomes" id="UP000054886">
    <property type="component" value="Unassembled WGS sequence"/>
</dbReference>
<feature type="compositionally biased region" description="Polar residues" evidence="9">
    <location>
        <begin position="1130"/>
        <end position="1192"/>
    </location>
</feature>
<keyword evidence="3" id="KW-0862">Zinc</keyword>
<dbReference type="PANTHER" id="PTHR47782">
    <property type="entry name" value="ZN(II)2CYS6 TRANSCRIPTION FACTOR (EUROFUNG)-RELATED"/>
    <property type="match status" value="1"/>
</dbReference>
<dbReference type="GO" id="GO:0006351">
    <property type="term" value="P:DNA-templated transcription"/>
    <property type="evidence" value="ECO:0007669"/>
    <property type="project" value="InterPro"/>
</dbReference>
<feature type="compositionally biased region" description="Basic and acidic residues" evidence="9">
    <location>
        <begin position="932"/>
        <end position="954"/>
    </location>
</feature>
<evidence type="ECO:0000256" key="7">
    <source>
        <dbReference type="ARBA" id="ARBA00023242"/>
    </source>
</evidence>
<feature type="compositionally biased region" description="Low complexity" evidence="9">
    <location>
        <begin position="76"/>
        <end position="91"/>
    </location>
</feature>
<feature type="region of interest" description="Disordered" evidence="9">
    <location>
        <begin position="375"/>
        <end position="441"/>
    </location>
</feature>
<dbReference type="EMBL" id="LLZZ01000110">
    <property type="protein sequence ID" value="KTB06165.1"/>
    <property type="molecule type" value="Genomic_DNA"/>
</dbReference>
<evidence type="ECO:0000256" key="9">
    <source>
        <dbReference type="SAM" id="MobiDB-lite"/>
    </source>
</evidence>
<feature type="compositionally biased region" description="Basic residues" evidence="9">
    <location>
        <begin position="98"/>
        <end position="108"/>
    </location>
</feature>
<dbReference type="Gene3D" id="4.10.240.10">
    <property type="entry name" value="Zn(2)-C6 fungal-type DNA-binding domain"/>
    <property type="match status" value="1"/>
</dbReference>
<feature type="coiled-coil region" evidence="8">
    <location>
        <begin position="6"/>
        <end position="33"/>
    </location>
</feature>
<feature type="domain" description="Zn(2)-C6 fungal-type" evidence="10">
    <location>
        <begin position="40"/>
        <end position="70"/>
    </location>
</feature>
<evidence type="ECO:0000256" key="5">
    <source>
        <dbReference type="ARBA" id="ARBA00023125"/>
    </source>
</evidence>
<feature type="region of interest" description="Disordered" evidence="9">
    <location>
        <begin position="1358"/>
        <end position="1382"/>
    </location>
</feature>
<dbReference type="VEuPathDB" id="FungiDB:B1J91_G09757g"/>
<dbReference type="GO" id="GO:0045944">
    <property type="term" value="P:positive regulation of transcription by RNA polymerase II"/>
    <property type="evidence" value="ECO:0007669"/>
    <property type="project" value="TreeGrafter"/>
</dbReference>
<dbReference type="PROSITE" id="PS50048">
    <property type="entry name" value="ZN2_CY6_FUNGAL_2"/>
    <property type="match status" value="1"/>
</dbReference>
<dbReference type="Pfam" id="PF04082">
    <property type="entry name" value="Fungal_trans"/>
    <property type="match status" value="1"/>
</dbReference>
<dbReference type="VEuPathDB" id="FungiDB:CAGL0G09757g"/>
<protein>
    <submittedName>
        <fullName evidence="11">Putative transcriptional regulatory protein</fullName>
    </submittedName>
</protein>
<feature type="region of interest" description="Disordered" evidence="9">
    <location>
        <begin position="76"/>
        <end position="126"/>
    </location>
</feature>
<dbReference type="PROSITE" id="PS00463">
    <property type="entry name" value="ZN2_CY6_FUNGAL_1"/>
    <property type="match status" value="1"/>
</dbReference>
<evidence type="ECO:0000256" key="3">
    <source>
        <dbReference type="ARBA" id="ARBA00022833"/>
    </source>
</evidence>
<feature type="region of interest" description="Disordered" evidence="9">
    <location>
        <begin position="1301"/>
        <end position="1337"/>
    </location>
</feature>
<keyword evidence="5" id="KW-0238">DNA-binding</keyword>
<feature type="region of interest" description="Disordered" evidence="9">
    <location>
        <begin position="1130"/>
        <end position="1260"/>
    </location>
</feature>
<evidence type="ECO:0000256" key="8">
    <source>
        <dbReference type="SAM" id="Coils"/>
    </source>
</evidence>
<name>A0A0W0D6C3_CANGB</name>
<feature type="region of interest" description="Disordered" evidence="9">
    <location>
        <begin position="914"/>
        <end position="979"/>
    </location>
</feature>
<comment type="subcellular location">
    <subcellularLocation>
        <location evidence="1">Nucleus</location>
    </subcellularLocation>
</comment>
<proteinExistence type="predicted"/>
<sequence length="1423" mass="159748">MGRPKKAVSEENIERFQRELELAGDKLDVLLKDKKGRSRSCLLCRRRKQRCDHKLPSCTACLKAAVKCVQPARYFTSSNNSSASSPNTPQSKPDKIAKPKAKSTKKAKNSTVKGSEQSQHPHEHASKLQNVIDSQNFPVPNSHVANSMYRRNMPMQNNSHMMNMPYNGANDSIHMHLQQSPIVHQIHSPYINKEHHTDFNNSMTYASNPNSPLPNTSTTLQHFQHVYSNGNGSMNNIHTSNNMLPKQTSLPPLSTPLMKQEYNNFSMQRSPSNEQYVASCPESESSRINLPVSLTKVAKKNESKKKKNKNETNQDKDEYTLFLEKKLKYLEKIIDTQPNSPAYLKKIKQYKKISHLLGDIGNLEDIEKKLKKENNAAGSPQAGNNSLGQPSSAISTPTASVATPNSGILPLPPVQGNHSNVYPIRSPYTSNGTPVDSTNKDTIPALSSDSLDSVDFSKCIFGKYNLKEFLSYDPAFEFDEQLSRSFLDTFFTRLQFKYPLLDEDEIYTFHENYLKNQIYSYSETNFHFACGRMWMVFTISACLHMTTGKYKGQPPVRYFSTAIRHITRCGNKLTPVQELELSTLLVLYIVRTDSDSMLLYEIIKDVMNICKNKLQLHKWHANDQFASKKLRLFWCVYLLERMICVAVGKPYTIHENEIEVPFFDENSFFTHSTFNTSSPRRSGVHFINQSLKLRRIESHFVEVLKILPATERRTNNKSEIEKQLPVVKRAFHELELWRAGCLSNELRNFENETLKLYYYRSVRLLIQPFLEVLRPEDRLFRECQASAGQICQLYKIFHQKTVTGHSTPAVHTVFVAGVTLIYCMWLARNYDDEKRRKLGDISKHTRPLVSASLFSTMDDLRACSVCLYVMTERSHFAKIFRDTFDQLMNATVGNLIERCGPDSAELIYMKQNKKKGNTGKGNQITDVCGNSDEPRNKSNMSKEDSKNQPKSKADLDDEISSTSSDMMISKNGMPPAVDRTFGKRQASEHVGFVENSQVDLDNAEKEKLKMQKGVLEKTTVPKGLSHLLIEENEMLMEENNKCNEEKSQSLLSKNSPEPTHLIRNTESVKSMDSSGTSSPVINEYIVQKPINATSFDWNLFKQQAFLQQHLAQQNLQAYLSSLKYENDGLESNSASEQAGHSTSFPGQLGFNPSTDNRFNMNNGARNQNGFPTLINSPSASLGANSPPLTTETYPPHANVSSSKKEERDPNLHYSSSVNNQSPLHSVTSAHTPNNQTSQPGNPTSYSSANPNNNILNVSSNTANNKTNGMILFSNGTHDMINNISTWTNDSVVEFMNTEDDGLNSKSTGEMSQTKTTSVQKPNEFTSGNANTGGQNTISRSGTPAWSMANGYMSGITFSSGTDARNDTSNGSNPTSNNNGNNSNIDGYNMNIFSSMGSLLHNGAPSVDADGNNDGTEIYSEMLF</sequence>
<feature type="compositionally biased region" description="Polar residues" evidence="9">
    <location>
        <begin position="1212"/>
        <end position="1245"/>
    </location>
</feature>
<accession>A0A0W0D6C3</accession>
<evidence type="ECO:0000256" key="1">
    <source>
        <dbReference type="ARBA" id="ARBA00004123"/>
    </source>
</evidence>
<feature type="compositionally biased region" description="Polar residues" evidence="9">
    <location>
        <begin position="1303"/>
        <end position="1337"/>
    </location>
</feature>
<gene>
    <name evidence="11" type="ORF">AO440_001884</name>
</gene>
<dbReference type="GO" id="GO:0043565">
    <property type="term" value="F:sequence-specific DNA binding"/>
    <property type="evidence" value="ECO:0007669"/>
    <property type="project" value="TreeGrafter"/>
</dbReference>
<feature type="compositionally biased region" description="Low complexity" evidence="9">
    <location>
        <begin position="1366"/>
        <end position="1382"/>
    </location>
</feature>
<dbReference type="GO" id="GO:0008270">
    <property type="term" value="F:zinc ion binding"/>
    <property type="evidence" value="ECO:0007669"/>
    <property type="project" value="InterPro"/>
</dbReference>
<dbReference type="SMART" id="SM00066">
    <property type="entry name" value="GAL4"/>
    <property type="match status" value="1"/>
</dbReference>
<dbReference type="InterPro" id="IPR001138">
    <property type="entry name" value="Zn2Cys6_DnaBD"/>
</dbReference>
<organism evidence="11 12">
    <name type="scientific">Candida glabrata</name>
    <name type="common">Yeast</name>
    <name type="synonym">Torulopsis glabrata</name>
    <dbReference type="NCBI Taxonomy" id="5478"/>
    <lineage>
        <taxon>Eukaryota</taxon>
        <taxon>Fungi</taxon>
        <taxon>Dikarya</taxon>
        <taxon>Ascomycota</taxon>
        <taxon>Saccharomycotina</taxon>
        <taxon>Saccharomycetes</taxon>
        <taxon>Saccharomycetales</taxon>
        <taxon>Saccharomycetaceae</taxon>
        <taxon>Nakaseomyces</taxon>
    </lineage>
</organism>
<comment type="caution">
    <text evidence="11">The sequence shown here is derived from an EMBL/GenBank/DDBJ whole genome shotgun (WGS) entry which is preliminary data.</text>
</comment>
<keyword evidence="4" id="KW-0805">Transcription regulation</keyword>
<dbReference type="CDD" id="cd12148">
    <property type="entry name" value="fungal_TF_MHR"/>
    <property type="match status" value="1"/>
</dbReference>
<dbReference type="VEuPathDB" id="FungiDB:GWK60_G09471"/>
<dbReference type="InterPro" id="IPR052202">
    <property type="entry name" value="Yeast_MetPath_Reg"/>
</dbReference>
<feature type="compositionally biased region" description="Polar residues" evidence="9">
    <location>
        <begin position="109"/>
        <end position="118"/>
    </location>
</feature>
<evidence type="ECO:0000256" key="6">
    <source>
        <dbReference type="ARBA" id="ARBA00023163"/>
    </source>
</evidence>
<evidence type="ECO:0000256" key="2">
    <source>
        <dbReference type="ARBA" id="ARBA00022723"/>
    </source>
</evidence>
<dbReference type="VEuPathDB" id="FungiDB:GVI51_G09603"/>
<keyword evidence="8" id="KW-0175">Coiled coil</keyword>
<dbReference type="GO" id="GO:0000981">
    <property type="term" value="F:DNA-binding transcription factor activity, RNA polymerase II-specific"/>
    <property type="evidence" value="ECO:0007669"/>
    <property type="project" value="InterPro"/>
</dbReference>
<dbReference type="PANTHER" id="PTHR47782:SF12">
    <property type="entry name" value="ZN(II)2CYS6 TRANSCRIPTION FACTOR (EUROFUNG)"/>
    <property type="match status" value="1"/>
</dbReference>
<dbReference type="GO" id="GO:0005634">
    <property type="term" value="C:nucleus"/>
    <property type="evidence" value="ECO:0007669"/>
    <property type="project" value="UniProtKB-SubCell"/>
</dbReference>
<dbReference type="InterPro" id="IPR007219">
    <property type="entry name" value="XnlR_reg_dom"/>
</dbReference>
<feature type="compositionally biased region" description="Low complexity" evidence="9">
    <location>
        <begin position="1246"/>
        <end position="1260"/>
    </location>
</feature>
<keyword evidence="6" id="KW-0804">Transcription</keyword>
<evidence type="ECO:0000259" key="10">
    <source>
        <dbReference type="PROSITE" id="PS50048"/>
    </source>
</evidence>
<evidence type="ECO:0000313" key="11">
    <source>
        <dbReference type="EMBL" id="KTB06165.1"/>
    </source>
</evidence>
<keyword evidence="7" id="KW-0539">Nucleus</keyword>
<reference evidence="11 12" key="1">
    <citation type="submission" date="2015-10" db="EMBL/GenBank/DDBJ databases">
        <title>Draft genomes sequences of Candida glabrata isolates 1A, 1B, 2A, 2B, 3A and 3B.</title>
        <authorList>
            <person name="Haavelsrud O.E."/>
            <person name="Gaustad P."/>
        </authorList>
    </citation>
    <scope>NUCLEOTIDE SEQUENCE [LARGE SCALE GENOMIC DNA]</scope>
    <source>
        <strain evidence="11">910700640</strain>
    </source>
</reference>
<evidence type="ECO:0000256" key="4">
    <source>
        <dbReference type="ARBA" id="ARBA00023015"/>
    </source>
</evidence>
<dbReference type="SUPFAM" id="SSF57701">
    <property type="entry name" value="Zn2/Cys6 DNA-binding domain"/>
    <property type="match status" value="1"/>
</dbReference>
<evidence type="ECO:0000313" key="12">
    <source>
        <dbReference type="Proteomes" id="UP000054886"/>
    </source>
</evidence>
<keyword evidence="2" id="KW-0479">Metal-binding</keyword>
<dbReference type="InterPro" id="IPR036864">
    <property type="entry name" value="Zn2-C6_fun-type_DNA-bd_sf"/>
</dbReference>
<dbReference type="CDD" id="cd00067">
    <property type="entry name" value="GAL4"/>
    <property type="match status" value="1"/>
</dbReference>